<protein>
    <submittedName>
        <fullName evidence="1">Uncharacterized protein</fullName>
    </submittedName>
</protein>
<evidence type="ECO:0000313" key="1">
    <source>
        <dbReference type="EMBL" id="VDD07424.1"/>
    </source>
</evidence>
<proteinExistence type="predicted"/>
<accession>A0A3P6C2F3</accession>
<dbReference type="EMBL" id="LR031873">
    <property type="protein sequence ID" value="VDD07424.1"/>
    <property type="molecule type" value="Genomic_DNA"/>
</dbReference>
<dbReference type="AntiFam" id="ANF00025">
    <property type="entry name" value="Antisense to 23S rRNA"/>
</dbReference>
<name>A0A3P6C2F3_BRAOL</name>
<sequence>MADFCLCSTSRRHLPQINYPPCSVPPPPEFSMRRLGTLRRKSGLSGLPLVLRIFTENSISLGPRRRQRGSRYTIRAGRYLSTRNFATLGQLELLPPFTGLPFKAYNTSPFDFPAPGRCRTLYIVLPLSRVLCF</sequence>
<dbReference type="AlphaFoldDB" id="A0A3P6C2F3"/>
<gene>
    <name evidence="1" type="ORF">BOLC4T23503H</name>
</gene>
<organism evidence="1">
    <name type="scientific">Brassica oleracea</name>
    <name type="common">Wild cabbage</name>
    <dbReference type="NCBI Taxonomy" id="3712"/>
    <lineage>
        <taxon>Eukaryota</taxon>
        <taxon>Viridiplantae</taxon>
        <taxon>Streptophyta</taxon>
        <taxon>Embryophyta</taxon>
        <taxon>Tracheophyta</taxon>
        <taxon>Spermatophyta</taxon>
        <taxon>Magnoliopsida</taxon>
        <taxon>eudicotyledons</taxon>
        <taxon>Gunneridae</taxon>
        <taxon>Pentapetalae</taxon>
        <taxon>rosids</taxon>
        <taxon>malvids</taxon>
        <taxon>Brassicales</taxon>
        <taxon>Brassicaceae</taxon>
        <taxon>Brassiceae</taxon>
        <taxon>Brassica</taxon>
    </lineage>
</organism>
<reference evidence="1" key="1">
    <citation type="submission" date="2018-11" db="EMBL/GenBank/DDBJ databases">
        <authorList>
            <consortium name="Genoscope - CEA"/>
            <person name="William W."/>
        </authorList>
    </citation>
    <scope>NUCLEOTIDE SEQUENCE</scope>
</reference>